<dbReference type="AlphaFoldDB" id="W6YGC8"/>
<evidence type="ECO:0000313" key="4">
    <source>
        <dbReference type="EMBL" id="EUC30296.1"/>
    </source>
</evidence>
<dbReference type="STRING" id="930089.W6YGC8"/>
<dbReference type="InterPro" id="IPR019734">
    <property type="entry name" value="TPR_rpt"/>
</dbReference>
<dbReference type="RefSeq" id="XP_007715383.1">
    <property type="nucleotide sequence ID" value="XM_007717193.1"/>
</dbReference>
<dbReference type="PROSITE" id="PS50293">
    <property type="entry name" value="TPR_REGION"/>
    <property type="match status" value="1"/>
</dbReference>
<evidence type="ECO:0000256" key="1">
    <source>
        <dbReference type="ARBA" id="ARBA00004123"/>
    </source>
</evidence>
<dbReference type="InterPro" id="IPR011990">
    <property type="entry name" value="TPR-like_helical_dom_sf"/>
</dbReference>
<keyword evidence="2" id="KW-0539">Nucleus</keyword>
<proteinExistence type="predicted"/>
<dbReference type="GeneID" id="19150848"/>
<organism evidence="4 5">
    <name type="scientific">Cochliobolus carbonum (strain 26-R-13)</name>
    <name type="common">Maize leaf spot fungus</name>
    <name type="synonym">Bipolaris zeicola</name>
    <dbReference type="NCBI Taxonomy" id="930089"/>
    <lineage>
        <taxon>Eukaryota</taxon>
        <taxon>Fungi</taxon>
        <taxon>Dikarya</taxon>
        <taxon>Ascomycota</taxon>
        <taxon>Pezizomycotina</taxon>
        <taxon>Dothideomycetes</taxon>
        <taxon>Pleosporomycetidae</taxon>
        <taxon>Pleosporales</taxon>
        <taxon>Pleosporineae</taxon>
        <taxon>Pleosporaceae</taxon>
        <taxon>Bipolaris</taxon>
    </lineage>
</organism>
<evidence type="ECO:0000256" key="3">
    <source>
        <dbReference type="PROSITE-ProRule" id="PRU00339"/>
    </source>
</evidence>
<dbReference type="eggNOG" id="KOG1124">
    <property type="taxonomic scope" value="Eukaryota"/>
</dbReference>
<gene>
    <name evidence="4" type="ORF">COCCADRAFT_7628</name>
</gene>
<dbReference type="SUPFAM" id="SSF48452">
    <property type="entry name" value="TPR-like"/>
    <property type="match status" value="1"/>
</dbReference>
<dbReference type="OrthoDB" id="3045089at2759"/>
<comment type="subcellular location">
    <subcellularLocation>
        <location evidence="1">Nucleus</location>
    </subcellularLocation>
</comment>
<dbReference type="KEGG" id="bze:COCCADRAFT_7628"/>
<dbReference type="EMBL" id="KI964706">
    <property type="protein sequence ID" value="EUC30296.1"/>
    <property type="molecule type" value="Genomic_DNA"/>
</dbReference>
<dbReference type="Pfam" id="PF13432">
    <property type="entry name" value="TPR_16"/>
    <property type="match status" value="1"/>
</dbReference>
<dbReference type="PROSITE" id="PS50005">
    <property type="entry name" value="TPR"/>
    <property type="match status" value="1"/>
</dbReference>
<sequence length="442" mass="50430">MSFGFGVGDFLAVLGLFERIAIELKNYRDAPAQFQNLSVELDLLQRTLMHVVQAQKDDQEDKQILEQIRAIVSHCHQPLQAFIDKLLSKERSLGHYRTARLNDVGIRMKWSIVTQKDVEELRKVILSEMAAINMLLSVQQLTNLRRLSARSIDSRQSSDAILDRTSMILDLVHNLPDSIANIHLEIARNGEQQITRDTKMTQIVAGLTSQVTEIFVQGKDKEAYEKLQDDASDFQANLYLGWQALSEGRIDEATHRLRRAIATEPKDWIPHYLLGRAFIAKGRFEESYDALQLCVTYNGMISDVWITIGALYFKINQYRDSLDALARSIRLNPDTWESWYNLGVLYDNCNNQSDDALDAMQRALDLNPALSNAHIRMEKLKAGVHGTMLTEMVECGLLQASDPIPTYVEDMGIQINPLISIEHDEEWDSESIEEEDVDDRSY</sequence>
<dbReference type="Pfam" id="PF14559">
    <property type="entry name" value="TPR_19"/>
    <property type="match status" value="1"/>
</dbReference>
<dbReference type="GO" id="GO:0005634">
    <property type="term" value="C:nucleus"/>
    <property type="evidence" value="ECO:0007669"/>
    <property type="project" value="UniProtKB-SubCell"/>
</dbReference>
<dbReference type="Proteomes" id="UP000053841">
    <property type="component" value="Unassembled WGS sequence"/>
</dbReference>
<keyword evidence="3" id="KW-0802">TPR repeat</keyword>
<name>W6YGC8_COCC2</name>
<dbReference type="SMART" id="SM00028">
    <property type="entry name" value="TPR"/>
    <property type="match status" value="4"/>
</dbReference>
<keyword evidence="5" id="KW-1185">Reference proteome</keyword>
<dbReference type="PANTHER" id="PTHR14017">
    <property type="entry name" value="LYSINE-SPECIFIC DEMETHYLASE"/>
    <property type="match status" value="1"/>
</dbReference>
<reference evidence="4 5" key="1">
    <citation type="journal article" date="2013" name="PLoS Genet.">
        <title>Comparative genome structure, secondary metabolite, and effector coding capacity across Cochliobolus pathogens.</title>
        <authorList>
            <person name="Condon B.J."/>
            <person name="Leng Y."/>
            <person name="Wu D."/>
            <person name="Bushley K.E."/>
            <person name="Ohm R.A."/>
            <person name="Otillar R."/>
            <person name="Martin J."/>
            <person name="Schackwitz W."/>
            <person name="Grimwood J."/>
            <person name="MohdZainudin N."/>
            <person name="Xue C."/>
            <person name="Wang R."/>
            <person name="Manning V.A."/>
            <person name="Dhillon B."/>
            <person name="Tu Z.J."/>
            <person name="Steffenson B.J."/>
            <person name="Salamov A."/>
            <person name="Sun H."/>
            <person name="Lowry S."/>
            <person name="LaButti K."/>
            <person name="Han J."/>
            <person name="Copeland A."/>
            <person name="Lindquist E."/>
            <person name="Barry K."/>
            <person name="Schmutz J."/>
            <person name="Baker S.E."/>
            <person name="Ciuffetti L.M."/>
            <person name="Grigoriev I.V."/>
            <person name="Zhong S."/>
            <person name="Turgeon B.G."/>
        </authorList>
    </citation>
    <scope>NUCLEOTIDE SEQUENCE [LARGE SCALE GENOMIC DNA]</scope>
    <source>
        <strain evidence="4 5">26-R-13</strain>
    </source>
</reference>
<protein>
    <submittedName>
        <fullName evidence="4">Uncharacterized protein</fullName>
    </submittedName>
</protein>
<evidence type="ECO:0000313" key="5">
    <source>
        <dbReference type="Proteomes" id="UP000053841"/>
    </source>
</evidence>
<feature type="repeat" description="TPR" evidence="3">
    <location>
        <begin position="302"/>
        <end position="335"/>
    </location>
</feature>
<dbReference type="InterPro" id="IPR051630">
    <property type="entry name" value="Corepressor-Demethylase"/>
</dbReference>
<dbReference type="Gene3D" id="1.25.40.10">
    <property type="entry name" value="Tetratricopeptide repeat domain"/>
    <property type="match status" value="2"/>
</dbReference>
<dbReference type="HOGENOM" id="CLU_021979_2_0_1"/>
<accession>W6YGC8</accession>
<evidence type="ECO:0000256" key="2">
    <source>
        <dbReference type="ARBA" id="ARBA00023242"/>
    </source>
</evidence>